<dbReference type="AlphaFoldDB" id="A0A177WST0"/>
<feature type="transmembrane region" description="Helical" evidence="2">
    <location>
        <begin position="310"/>
        <end position="336"/>
    </location>
</feature>
<dbReference type="Proteomes" id="UP000077115">
    <property type="component" value="Unassembled WGS sequence"/>
</dbReference>
<dbReference type="VEuPathDB" id="FungiDB:BDEG_26574"/>
<evidence type="ECO:0000256" key="2">
    <source>
        <dbReference type="SAM" id="Phobius"/>
    </source>
</evidence>
<evidence type="ECO:0000313" key="4">
    <source>
        <dbReference type="Proteomes" id="UP000077115"/>
    </source>
</evidence>
<feature type="compositionally biased region" description="Polar residues" evidence="1">
    <location>
        <begin position="542"/>
        <end position="558"/>
    </location>
</feature>
<feature type="compositionally biased region" description="Polar residues" evidence="1">
    <location>
        <begin position="457"/>
        <end position="469"/>
    </location>
</feature>
<evidence type="ECO:0000256" key="1">
    <source>
        <dbReference type="SAM" id="MobiDB-lite"/>
    </source>
</evidence>
<proteinExistence type="predicted"/>
<feature type="compositionally biased region" description="Polar residues" evidence="1">
    <location>
        <begin position="583"/>
        <end position="594"/>
    </location>
</feature>
<evidence type="ECO:0000313" key="3">
    <source>
        <dbReference type="EMBL" id="OAJ43198.1"/>
    </source>
</evidence>
<dbReference type="EMBL" id="DS022309">
    <property type="protein sequence ID" value="OAJ43198.1"/>
    <property type="molecule type" value="Genomic_DNA"/>
</dbReference>
<protein>
    <submittedName>
        <fullName evidence="3">Uncharacterized protein</fullName>
    </submittedName>
</protein>
<gene>
    <name evidence="3" type="ORF">BDEG_26574</name>
</gene>
<feature type="compositionally biased region" description="Polar residues" evidence="1">
    <location>
        <begin position="518"/>
        <end position="533"/>
    </location>
</feature>
<organism evidence="3 4">
    <name type="scientific">Batrachochytrium dendrobatidis (strain JEL423)</name>
    <dbReference type="NCBI Taxonomy" id="403673"/>
    <lineage>
        <taxon>Eukaryota</taxon>
        <taxon>Fungi</taxon>
        <taxon>Fungi incertae sedis</taxon>
        <taxon>Chytridiomycota</taxon>
        <taxon>Chytridiomycota incertae sedis</taxon>
        <taxon>Chytridiomycetes</taxon>
        <taxon>Rhizophydiales</taxon>
        <taxon>Rhizophydiales incertae sedis</taxon>
        <taxon>Batrachochytrium</taxon>
    </lineage>
</organism>
<feature type="region of interest" description="Disordered" evidence="1">
    <location>
        <begin position="518"/>
        <end position="558"/>
    </location>
</feature>
<feature type="region of interest" description="Disordered" evidence="1">
    <location>
        <begin position="258"/>
        <end position="300"/>
    </location>
</feature>
<sequence length="594" mass="64375">MFSSVAAQWIQTVTVNQCKNEAFRFTADSLEMDVIMPATAIGAPPNCIQITPTVNMYYQFTPTGTVKIYQCSAATCASTSCTILTELQDIAKMPTPDCGNYFHTLSMSKPFTPDVLAAVMVRPGVGTLASAYYTSMDMTKQGASTAGCQGTYTSGAIHYIFEDCVRGNATHWIKTQFTPSGQQTFANRFCASNTCTANCASLDSYSKPAPLNQPSCAVGNSVDTMNYPAVPTKANSEYQSKHPIDVWPYTPSIVNTTVPTVSADSPKPSQSQSIEPTFPSSPNSNVNEPTNKTALGSGSSSYDGGKLIDAGAAAVIATGVFLAMSGIAFGAIYILIKNKVKERQRHYQNQCMPLDIEMTRGNHSKTLFNKGAQNNKRFSDASFQAALLEPSTLNRVGSISTPTHPMHPFAPLYPGPSSTLSDQRLEKLNHSIPAPANQSEHIYSYAAHASRNGSNLSYTDFSSQTSNGDADSVPVRLKRSDKRPKLLREAFSGSSTPPPQAPFLTEPVLDLKNSLAQTSIDDPHNSRPSNDASYHSEPSRTHVATTSEMKPASHSENTIDYYSTEPAFITQEMHFDSSKQRHFSMQFSETSDNQ</sequence>
<keyword evidence="2" id="KW-0812">Transmembrane</keyword>
<accession>A0A177WST0</accession>
<feature type="region of interest" description="Disordered" evidence="1">
    <location>
        <begin position="575"/>
        <end position="594"/>
    </location>
</feature>
<keyword evidence="2" id="KW-1133">Transmembrane helix</keyword>
<feature type="region of interest" description="Disordered" evidence="1">
    <location>
        <begin position="457"/>
        <end position="484"/>
    </location>
</feature>
<dbReference type="OrthoDB" id="10680057at2759"/>
<reference evidence="3 4" key="2">
    <citation type="submission" date="2016-05" db="EMBL/GenBank/DDBJ databases">
        <title>Lineage-specific infection strategies underlie the spectrum of fungal disease in amphibians.</title>
        <authorList>
            <person name="Cuomo C.A."/>
            <person name="Farrer R.A."/>
            <person name="James T."/>
            <person name="Longcore J."/>
            <person name="Birren B."/>
        </authorList>
    </citation>
    <scope>NUCLEOTIDE SEQUENCE [LARGE SCALE GENOMIC DNA]</scope>
    <source>
        <strain evidence="3 4">JEL423</strain>
    </source>
</reference>
<name>A0A177WST0_BATDL</name>
<keyword evidence="2" id="KW-0472">Membrane</keyword>
<reference evidence="3 4" key="1">
    <citation type="submission" date="2006-10" db="EMBL/GenBank/DDBJ databases">
        <title>The Genome Sequence of Batrachochytrium dendrobatidis JEL423.</title>
        <authorList>
            <consortium name="The Broad Institute Genome Sequencing Platform"/>
            <person name="Birren B."/>
            <person name="Lander E."/>
            <person name="Galagan J."/>
            <person name="Cuomo C."/>
            <person name="Devon K."/>
            <person name="Jaffe D."/>
            <person name="Butler J."/>
            <person name="Alvarez P."/>
            <person name="Gnerre S."/>
            <person name="Grabherr M."/>
            <person name="Kleber M."/>
            <person name="Mauceli E."/>
            <person name="Brockman W."/>
            <person name="Young S."/>
            <person name="LaButti K."/>
            <person name="Sykes S."/>
            <person name="DeCaprio D."/>
            <person name="Crawford M."/>
            <person name="Koehrsen M."/>
            <person name="Engels R."/>
            <person name="Montgomery P."/>
            <person name="Pearson M."/>
            <person name="Howarth C."/>
            <person name="Larson L."/>
            <person name="White J."/>
            <person name="O'Leary S."/>
            <person name="Kodira C."/>
            <person name="Zeng Q."/>
            <person name="Yandava C."/>
            <person name="Alvarado L."/>
            <person name="Longcore J."/>
            <person name="James T."/>
        </authorList>
    </citation>
    <scope>NUCLEOTIDE SEQUENCE [LARGE SCALE GENOMIC DNA]</scope>
    <source>
        <strain evidence="3 4">JEL423</strain>
    </source>
</reference>